<dbReference type="Proteomes" id="UP000267521">
    <property type="component" value="Unassembled WGS sequence"/>
</dbReference>
<keyword evidence="2" id="KW-0472">Membrane</keyword>
<evidence type="ECO:0000313" key="4">
    <source>
        <dbReference type="Proteomes" id="UP000267521"/>
    </source>
</evidence>
<gene>
    <name evidence="3" type="ORF">EBQ26_01545</name>
</gene>
<organism evidence="3 4">
    <name type="scientific">Allofranklinella schreckenbergeri</name>
    <dbReference type="NCBI Taxonomy" id="1076744"/>
    <lineage>
        <taxon>Bacteria</taxon>
        <taxon>Pseudomonadati</taxon>
        <taxon>Pseudomonadota</taxon>
        <taxon>Betaproteobacteria</taxon>
        <taxon>Burkholderiales</taxon>
        <taxon>Comamonadaceae</taxon>
        <taxon>Allofranklinella</taxon>
    </lineage>
</organism>
<dbReference type="EMBL" id="RDQM01000001">
    <property type="protein sequence ID" value="RMX01480.1"/>
    <property type="molecule type" value="Genomic_DNA"/>
</dbReference>
<feature type="transmembrane region" description="Helical" evidence="2">
    <location>
        <begin position="61"/>
        <end position="78"/>
    </location>
</feature>
<protein>
    <submittedName>
        <fullName evidence="3">Uncharacterized protein</fullName>
    </submittedName>
</protein>
<proteinExistence type="predicted"/>
<accession>A0A3M6QEF3</accession>
<evidence type="ECO:0000256" key="1">
    <source>
        <dbReference type="SAM" id="MobiDB-lite"/>
    </source>
</evidence>
<reference evidence="3 4" key="1">
    <citation type="submission" date="2018-10" db="EMBL/GenBank/DDBJ databases">
        <title>Comamonadaceae CDC group NO-1 genome sequencing and assembly.</title>
        <authorList>
            <person name="Bernier A.-M."/>
            <person name="Bernard K."/>
        </authorList>
    </citation>
    <scope>NUCLEOTIDE SEQUENCE [LARGE SCALE GENOMIC DNA]</scope>
    <source>
        <strain evidence="3 4">NML970147</strain>
    </source>
</reference>
<name>A0A3M6QEF3_9BURK</name>
<feature type="region of interest" description="Disordered" evidence="1">
    <location>
        <begin position="192"/>
        <end position="216"/>
    </location>
</feature>
<comment type="caution">
    <text evidence="3">The sequence shown here is derived from an EMBL/GenBank/DDBJ whole genome shotgun (WGS) entry which is preliminary data.</text>
</comment>
<keyword evidence="2" id="KW-0812">Transmembrane</keyword>
<dbReference type="AlphaFoldDB" id="A0A3M6QEF3"/>
<evidence type="ECO:0000313" key="3">
    <source>
        <dbReference type="EMBL" id="RMX01480.1"/>
    </source>
</evidence>
<sequence>MPCLHTPNQKAVMDITAQLRAGAACVQLPLELQRNSLWPRWGLEILLPFLAIFTLERWGLTWALTIAIAAAVPSVLLTRRMHRRQLASASIRRPNARHPGWRVEFHPARLYPIGQPKMAIIQGLDAAWSLGCYPVGMDFRIELRHQDRGPVALLCTVLQDAADPQAAAALPPLTDALVDQLAARLGVRRSGGRLTPAANAQPERSAQPPSPTITYTTAPCLRHLNRLTSRPGL</sequence>
<keyword evidence="2" id="KW-1133">Transmembrane helix</keyword>
<evidence type="ECO:0000256" key="2">
    <source>
        <dbReference type="SAM" id="Phobius"/>
    </source>
</evidence>
<dbReference type="RefSeq" id="WP_122237250.1">
    <property type="nucleotide sequence ID" value="NZ_RDQM01000001.1"/>
</dbReference>